<organism evidence="3">
    <name type="scientific">uncultured Desulfovibrio sp</name>
    <dbReference type="NCBI Taxonomy" id="167968"/>
    <lineage>
        <taxon>Bacteria</taxon>
        <taxon>Pseudomonadati</taxon>
        <taxon>Thermodesulfobacteriota</taxon>
        <taxon>Desulfovibrionia</taxon>
        <taxon>Desulfovibrionales</taxon>
        <taxon>Desulfovibrionaceae</taxon>
        <taxon>Desulfovibrio</taxon>
        <taxon>environmental samples</taxon>
    </lineage>
</organism>
<dbReference type="InterPro" id="IPR019752">
    <property type="entry name" value="Pyrv/ketoisovalerate_OxRed_cat"/>
</dbReference>
<dbReference type="PANTHER" id="PTHR43854">
    <property type="entry name" value="INDOLEPYRUVATE OXIDOREDUCTASE SUBUNIT IORB"/>
    <property type="match status" value="1"/>
</dbReference>
<evidence type="ECO:0000256" key="1">
    <source>
        <dbReference type="ARBA" id="ARBA00023002"/>
    </source>
</evidence>
<feature type="domain" description="Pyruvate/ketoisovalerate oxidoreductase catalytic" evidence="2">
    <location>
        <begin position="12"/>
        <end position="189"/>
    </location>
</feature>
<dbReference type="Pfam" id="PF01558">
    <property type="entry name" value="POR"/>
    <property type="match status" value="1"/>
</dbReference>
<name>A0A212L278_9BACT</name>
<dbReference type="InterPro" id="IPR052198">
    <property type="entry name" value="IorB_Oxidoreductase"/>
</dbReference>
<keyword evidence="1" id="KW-0560">Oxidoreductase</keyword>
<dbReference type="RefSeq" id="WP_179979840.1">
    <property type="nucleotide sequence ID" value="NZ_LT608333.1"/>
</dbReference>
<accession>A0A212L278</accession>
<proteinExistence type="predicted"/>
<keyword evidence="3" id="KW-0670">Pyruvate</keyword>
<dbReference type="PANTHER" id="PTHR43854:SF1">
    <property type="entry name" value="INDOLEPYRUVATE OXIDOREDUCTASE SUBUNIT IORB"/>
    <property type="match status" value="1"/>
</dbReference>
<dbReference type="SUPFAM" id="SSF53323">
    <property type="entry name" value="Pyruvate-ferredoxin oxidoreductase, PFOR, domain III"/>
    <property type="match status" value="1"/>
</dbReference>
<dbReference type="EMBL" id="FMJC01000002">
    <property type="protein sequence ID" value="SCM71653.1"/>
    <property type="molecule type" value="Genomic_DNA"/>
</dbReference>
<dbReference type="GO" id="GO:0016903">
    <property type="term" value="F:oxidoreductase activity, acting on the aldehyde or oxo group of donors"/>
    <property type="evidence" value="ECO:0007669"/>
    <property type="project" value="InterPro"/>
</dbReference>
<evidence type="ECO:0000313" key="3">
    <source>
        <dbReference type="EMBL" id="SCM71653.1"/>
    </source>
</evidence>
<reference evidence="3" key="1">
    <citation type="submission" date="2016-08" db="EMBL/GenBank/DDBJ databases">
        <authorList>
            <person name="Seilhamer J.J."/>
        </authorList>
    </citation>
    <scope>NUCLEOTIDE SEQUENCE</scope>
    <source>
        <strain evidence="3">86-1</strain>
    </source>
</reference>
<dbReference type="NCBIfam" id="NF005325">
    <property type="entry name" value="PRK06853.1-5"/>
    <property type="match status" value="1"/>
</dbReference>
<evidence type="ECO:0000259" key="2">
    <source>
        <dbReference type="Pfam" id="PF01558"/>
    </source>
</evidence>
<sequence length="192" mass="20554">MKTQSLLLIGVGGQGALLFSNILAAGLMQCGHDVKMSEIHGMAQRGGSVTTQIRFGQKVYAPGIGLGEADYVAAFEKMEALRALPFLKRGGTLVVNNHEIYSMPIASGKEQYPDDALELLKAATPSTLVINAEEIATQLGNPRVQNVVLLGALVRAMNLPKVDWNACISQMVPAKAKEVNLQAFTRGFELST</sequence>
<dbReference type="Gene3D" id="3.40.920.10">
    <property type="entry name" value="Pyruvate-ferredoxin oxidoreductase, PFOR, domain III"/>
    <property type="match status" value="1"/>
</dbReference>
<dbReference type="AlphaFoldDB" id="A0A212L278"/>
<dbReference type="InterPro" id="IPR002869">
    <property type="entry name" value="Pyrv_flavodox_OxRed_cen"/>
</dbReference>
<gene>
    <name evidence="3" type="ORF">KL86DES1_20107</name>
</gene>
<protein>
    <submittedName>
        <fullName evidence="3">Indolepyruvate oxidoreductase subunit IorB</fullName>
    </submittedName>
</protein>